<dbReference type="GO" id="GO:0003964">
    <property type="term" value="F:RNA-directed DNA polymerase activity"/>
    <property type="evidence" value="ECO:0007669"/>
    <property type="project" value="UniProtKB-KW"/>
</dbReference>
<gene>
    <name evidence="1" type="primary">pol</name>
    <name evidence="1" type="ORF">EVAR_71518_1</name>
</gene>
<evidence type="ECO:0000313" key="1">
    <source>
        <dbReference type="EMBL" id="GBP13991.1"/>
    </source>
</evidence>
<dbReference type="PANTHER" id="PTHR36688">
    <property type="entry name" value="ENDO/EXONUCLEASE/PHOSPHATASE DOMAIN-CONTAINING PROTEIN"/>
    <property type="match status" value="1"/>
</dbReference>
<dbReference type="PANTHER" id="PTHR36688:SF1">
    <property type="entry name" value="ENDONUCLEASE_EXONUCLEASE_PHOSPHATASE DOMAIN-CONTAINING PROTEIN"/>
    <property type="match status" value="1"/>
</dbReference>
<keyword evidence="2" id="KW-1185">Reference proteome</keyword>
<keyword evidence="1" id="KW-0695">RNA-directed DNA polymerase</keyword>
<organism evidence="1 2">
    <name type="scientific">Eumeta variegata</name>
    <name type="common">Bagworm moth</name>
    <name type="synonym">Eumeta japonica</name>
    <dbReference type="NCBI Taxonomy" id="151549"/>
    <lineage>
        <taxon>Eukaryota</taxon>
        <taxon>Metazoa</taxon>
        <taxon>Ecdysozoa</taxon>
        <taxon>Arthropoda</taxon>
        <taxon>Hexapoda</taxon>
        <taxon>Insecta</taxon>
        <taxon>Pterygota</taxon>
        <taxon>Neoptera</taxon>
        <taxon>Endopterygota</taxon>
        <taxon>Lepidoptera</taxon>
        <taxon>Glossata</taxon>
        <taxon>Ditrysia</taxon>
        <taxon>Tineoidea</taxon>
        <taxon>Psychidae</taxon>
        <taxon>Oiketicinae</taxon>
        <taxon>Eumeta</taxon>
    </lineage>
</organism>
<dbReference type="InterPro" id="IPR052560">
    <property type="entry name" value="RdDP_mobile_element"/>
</dbReference>
<reference evidence="1 2" key="1">
    <citation type="journal article" date="2019" name="Commun. Biol.">
        <title>The bagworm genome reveals a unique fibroin gene that provides high tensile strength.</title>
        <authorList>
            <person name="Kono N."/>
            <person name="Nakamura H."/>
            <person name="Ohtoshi R."/>
            <person name="Tomita M."/>
            <person name="Numata K."/>
            <person name="Arakawa K."/>
        </authorList>
    </citation>
    <scope>NUCLEOTIDE SEQUENCE [LARGE SCALE GENOMIC DNA]</scope>
</reference>
<dbReference type="Proteomes" id="UP000299102">
    <property type="component" value="Unassembled WGS sequence"/>
</dbReference>
<dbReference type="OrthoDB" id="10050074at2759"/>
<sequence>MNPTKINSGNEVKLNLRGPLDGFLLARLGFWDKRRECQALLVAIFNACIKIVTFEAWKDAIIIGIPKPEKPRDLPTSYKPISLLSGLGKLFEKDLETRLCDYLLGNSLIINEQFGFRPNHSCSQQTLRLVEHISEDSNANVFNSRSSPTTPPYTCAVAIFNKLLPASRRPSSSLRVGFRPGESRYKYPGITLDKHLHFKRVRKNVQLYLSRLISMIGKKSEMSLRNKCTLFKVFMQPLMTYAAPVFAHADPNTLCYLQILQNNFCRRAFGAHWYVRNDILHRDLKLPTISKYMQDMSEEFFDIAANHPNLLLQSSMSYEAPIPLYPKATECSLRSAQRAHL</sequence>
<dbReference type="EMBL" id="BGZK01005425">
    <property type="protein sequence ID" value="GBP13991.1"/>
    <property type="molecule type" value="Genomic_DNA"/>
</dbReference>
<keyword evidence="1" id="KW-0808">Transferase</keyword>
<dbReference type="AlphaFoldDB" id="A0A4C1TL02"/>
<protein>
    <submittedName>
        <fullName evidence="1">RNA-directed DNA polymerase from mobile element jockey</fullName>
    </submittedName>
</protein>
<keyword evidence="1" id="KW-0548">Nucleotidyltransferase</keyword>
<comment type="caution">
    <text evidence="1">The sequence shown here is derived from an EMBL/GenBank/DDBJ whole genome shotgun (WGS) entry which is preliminary data.</text>
</comment>
<proteinExistence type="predicted"/>
<evidence type="ECO:0000313" key="2">
    <source>
        <dbReference type="Proteomes" id="UP000299102"/>
    </source>
</evidence>
<name>A0A4C1TL02_EUMVA</name>
<accession>A0A4C1TL02</accession>